<evidence type="ECO:0000313" key="6">
    <source>
        <dbReference type="Proteomes" id="UP000030661"/>
    </source>
</evidence>
<dbReference type="SUPFAM" id="SSF50891">
    <property type="entry name" value="Cyclophilin-like"/>
    <property type="match status" value="1"/>
</dbReference>
<gene>
    <name evidence="5" type="ORF">U27_04018</name>
</gene>
<comment type="function">
    <text evidence="3">PPIases accelerate the folding of proteins. It catalyzes the cis-trans isomerization of proline imidic peptide bonds in oligopeptides.</text>
</comment>
<organism evidence="5">
    <name type="scientific">Vecturithrix granuli</name>
    <dbReference type="NCBI Taxonomy" id="1499967"/>
    <lineage>
        <taxon>Bacteria</taxon>
        <taxon>Candidatus Moduliflexota</taxon>
        <taxon>Candidatus Vecturitrichia</taxon>
        <taxon>Candidatus Vecturitrichales</taxon>
        <taxon>Candidatus Vecturitrichaceae</taxon>
        <taxon>Candidatus Vecturithrix</taxon>
    </lineage>
</organism>
<dbReference type="EC" id="5.2.1.8" evidence="3"/>
<dbReference type="PROSITE" id="PS00170">
    <property type="entry name" value="CSA_PPIASE_1"/>
    <property type="match status" value="1"/>
</dbReference>
<dbReference type="EMBL" id="DF820465">
    <property type="protein sequence ID" value="GAK57054.1"/>
    <property type="molecule type" value="Genomic_DNA"/>
</dbReference>
<accession>A0A081BXJ9</accession>
<dbReference type="STRING" id="1499967.U27_04018"/>
<comment type="catalytic activity">
    <reaction evidence="3">
        <text>[protein]-peptidylproline (omega=180) = [protein]-peptidylproline (omega=0)</text>
        <dbReference type="Rhea" id="RHEA:16237"/>
        <dbReference type="Rhea" id="RHEA-COMP:10747"/>
        <dbReference type="Rhea" id="RHEA-COMP:10748"/>
        <dbReference type="ChEBI" id="CHEBI:83833"/>
        <dbReference type="ChEBI" id="CHEBI:83834"/>
        <dbReference type="EC" id="5.2.1.8"/>
    </reaction>
</comment>
<dbReference type="InterPro" id="IPR002130">
    <property type="entry name" value="Cyclophilin-type_PPIase_dom"/>
</dbReference>
<feature type="signal peptide" evidence="3">
    <location>
        <begin position="1"/>
        <end position="21"/>
    </location>
</feature>
<keyword evidence="3" id="KW-0732">Signal</keyword>
<dbReference type="Proteomes" id="UP000030661">
    <property type="component" value="Unassembled WGS sequence"/>
</dbReference>
<reference evidence="5" key="1">
    <citation type="journal article" date="2015" name="PeerJ">
        <title>First genomic representation of candidate bacterial phylum KSB3 points to enhanced environmental sensing as a trigger of wastewater bulking.</title>
        <authorList>
            <person name="Sekiguchi Y."/>
            <person name="Ohashi A."/>
            <person name="Parks D.H."/>
            <person name="Yamauchi T."/>
            <person name="Tyson G.W."/>
            <person name="Hugenholtz P."/>
        </authorList>
    </citation>
    <scope>NUCLEOTIDE SEQUENCE [LARGE SCALE GENOMIC DNA]</scope>
</reference>
<comment type="similarity">
    <text evidence="3">Belongs to the cyclophilin-type PPIase family.</text>
</comment>
<dbReference type="PROSITE" id="PS50072">
    <property type="entry name" value="CSA_PPIASE_2"/>
    <property type="match status" value="1"/>
</dbReference>
<sequence length="189" mass="20921">MLKLLGLLGLFILCSAFNVRAETTDARVRLQTNHGDIVLELNAQAAPLTVANFLRYVNDGFYDGTVFHRVIQDFMIQGGGVTAELNKKRTHDPIQNEADNGLRNLRGTVAMARTSDPHSATSQFFINTVENAYLDHQAKTDKGWGYCVFGKVVEGMEVVEAIENVPTTTKQGWRDVPVEAVIIEKAVIE</sequence>
<dbReference type="Gene3D" id="2.40.100.10">
    <property type="entry name" value="Cyclophilin-like"/>
    <property type="match status" value="1"/>
</dbReference>
<evidence type="ECO:0000313" key="5">
    <source>
        <dbReference type="EMBL" id="GAK57054.1"/>
    </source>
</evidence>
<dbReference type="InterPro" id="IPR029000">
    <property type="entry name" value="Cyclophilin-like_dom_sf"/>
</dbReference>
<evidence type="ECO:0000256" key="1">
    <source>
        <dbReference type="ARBA" id="ARBA00023110"/>
    </source>
</evidence>
<dbReference type="HOGENOM" id="CLU_012062_16_9_0"/>
<keyword evidence="1 3" id="KW-0697">Rotamase</keyword>
<dbReference type="PRINTS" id="PR00153">
    <property type="entry name" value="CSAPPISMRASE"/>
</dbReference>
<dbReference type="PANTHER" id="PTHR43246">
    <property type="entry name" value="PEPTIDYL-PROLYL CIS-TRANS ISOMERASE CYP38, CHLOROPLASTIC"/>
    <property type="match status" value="1"/>
</dbReference>
<evidence type="ECO:0000259" key="4">
    <source>
        <dbReference type="PROSITE" id="PS50072"/>
    </source>
</evidence>
<dbReference type="Pfam" id="PF00160">
    <property type="entry name" value="Pro_isomerase"/>
    <property type="match status" value="1"/>
</dbReference>
<keyword evidence="6" id="KW-1185">Reference proteome</keyword>
<name>A0A081BXJ9_VECG1</name>
<dbReference type="CDD" id="cd01920">
    <property type="entry name" value="cyclophilin_EcCYP_like"/>
    <property type="match status" value="1"/>
</dbReference>
<dbReference type="GO" id="GO:0006457">
    <property type="term" value="P:protein folding"/>
    <property type="evidence" value="ECO:0007669"/>
    <property type="project" value="InterPro"/>
</dbReference>
<dbReference type="InterPro" id="IPR020892">
    <property type="entry name" value="Cyclophilin-type_PPIase_CS"/>
</dbReference>
<dbReference type="AlphaFoldDB" id="A0A081BXJ9"/>
<evidence type="ECO:0000256" key="3">
    <source>
        <dbReference type="RuleBase" id="RU363019"/>
    </source>
</evidence>
<feature type="chain" id="PRO_5006512753" description="Peptidyl-prolyl cis-trans isomerase" evidence="3">
    <location>
        <begin position="22"/>
        <end position="189"/>
    </location>
</feature>
<protein>
    <recommendedName>
        <fullName evidence="3">Peptidyl-prolyl cis-trans isomerase</fullName>
        <shortName evidence="3">PPIase</shortName>
        <ecNumber evidence="3">5.2.1.8</ecNumber>
    </recommendedName>
</protein>
<dbReference type="GO" id="GO:0003755">
    <property type="term" value="F:peptidyl-prolyl cis-trans isomerase activity"/>
    <property type="evidence" value="ECO:0007669"/>
    <property type="project" value="UniProtKB-UniRule"/>
</dbReference>
<proteinExistence type="inferred from homology"/>
<keyword evidence="2 3" id="KW-0413">Isomerase</keyword>
<dbReference type="InterPro" id="IPR044665">
    <property type="entry name" value="E_coli_cyclophilin_A-like"/>
</dbReference>
<dbReference type="eggNOG" id="COG0652">
    <property type="taxonomic scope" value="Bacteria"/>
</dbReference>
<feature type="domain" description="PPIase cyclophilin-type" evidence="4">
    <location>
        <begin position="31"/>
        <end position="188"/>
    </location>
</feature>
<evidence type="ECO:0000256" key="2">
    <source>
        <dbReference type="ARBA" id="ARBA00023235"/>
    </source>
</evidence>